<name>A0A3M8DTE1_9BACL</name>
<dbReference type="SUPFAM" id="SSF51182">
    <property type="entry name" value="RmlC-like cupins"/>
    <property type="match status" value="1"/>
</dbReference>
<dbReference type="EMBL" id="RHHQ01000005">
    <property type="protein sequence ID" value="RNB91352.1"/>
    <property type="molecule type" value="Genomic_DNA"/>
</dbReference>
<organism evidence="1 2">
    <name type="scientific">Brevibacillus fluminis</name>
    <dbReference type="NCBI Taxonomy" id="511487"/>
    <lineage>
        <taxon>Bacteria</taxon>
        <taxon>Bacillati</taxon>
        <taxon>Bacillota</taxon>
        <taxon>Bacilli</taxon>
        <taxon>Bacillales</taxon>
        <taxon>Paenibacillaceae</taxon>
        <taxon>Brevibacillus</taxon>
    </lineage>
</organism>
<accession>A0A3M8DTE1</accession>
<keyword evidence="2" id="KW-1185">Reference proteome</keyword>
<dbReference type="Pfam" id="PF05962">
    <property type="entry name" value="HutD"/>
    <property type="match status" value="1"/>
</dbReference>
<dbReference type="PANTHER" id="PTHR37943:SF1">
    <property type="entry name" value="PROTEIN VES"/>
    <property type="match status" value="1"/>
</dbReference>
<reference evidence="1 2" key="1">
    <citation type="submission" date="2018-10" db="EMBL/GenBank/DDBJ databases">
        <title>Phylogenomics of Brevibacillus.</title>
        <authorList>
            <person name="Dunlap C."/>
        </authorList>
    </citation>
    <scope>NUCLEOTIDE SEQUENCE [LARGE SCALE GENOMIC DNA]</scope>
    <source>
        <strain evidence="1 2">JCM 15716</strain>
    </source>
</reference>
<dbReference type="PANTHER" id="PTHR37943">
    <property type="entry name" value="PROTEIN VES"/>
    <property type="match status" value="1"/>
</dbReference>
<evidence type="ECO:0000313" key="2">
    <source>
        <dbReference type="Proteomes" id="UP000271031"/>
    </source>
</evidence>
<evidence type="ECO:0008006" key="3">
    <source>
        <dbReference type="Google" id="ProtNLM"/>
    </source>
</evidence>
<dbReference type="Gene3D" id="2.60.120.10">
    <property type="entry name" value="Jelly Rolls"/>
    <property type="match status" value="2"/>
</dbReference>
<dbReference type="InterPro" id="IPR011051">
    <property type="entry name" value="RmlC_Cupin_sf"/>
</dbReference>
<dbReference type="AlphaFoldDB" id="A0A3M8DTE1"/>
<dbReference type="RefSeq" id="WP_122916744.1">
    <property type="nucleotide sequence ID" value="NZ_RHHQ01000005.1"/>
</dbReference>
<dbReference type="InterPro" id="IPR010282">
    <property type="entry name" value="Uncharacterised_HutD/Ves"/>
</dbReference>
<proteinExistence type="predicted"/>
<comment type="caution">
    <text evidence="1">The sequence shown here is derived from an EMBL/GenBank/DDBJ whole genome shotgun (WGS) entry which is preliminary data.</text>
</comment>
<evidence type="ECO:0000313" key="1">
    <source>
        <dbReference type="EMBL" id="RNB91352.1"/>
    </source>
</evidence>
<dbReference type="Proteomes" id="UP000271031">
    <property type="component" value="Unassembled WGS sequence"/>
</dbReference>
<protein>
    <recommendedName>
        <fullName evidence="3">HutD family protein</fullName>
    </recommendedName>
</protein>
<dbReference type="InterPro" id="IPR014710">
    <property type="entry name" value="RmlC-like_jellyroll"/>
</dbReference>
<gene>
    <name evidence="1" type="ORF">EDM56_04735</name>
</gene>
<dbReference type="OrthoDB" id="9786443at2"/>
<sequence>MNDSITICRKQDQPTTQWSGGLTTQLAIFPKDADYSRRDFLWRLSTAKVEAEESVFTHLPGFWRHLMVLEGELLIEHEGHHRIALQPFQQDSFNGGWTTRSKGKVRDFNLMLAVGCRGALTASQIKTGVHLETVGNREHPELRVDEAFYCLDGTITITRDDKHEVKLQEGDLLIFSNMSTMYKITIANRAETTVTMIRATIVYERKTHL</sequence>